<dbReference type="Pfam" id="PF07076">
    <property type="entry name" value="DUF1344"/>
    <property type="match status" value="1"/>
</dbReference>
<proteinExistence type="predicted"/>
<keyword evidence="3" id="KW-1185">Reference proteome</keyword>
<protein>
    <submittedName>
        <fullName evidence="2">DUF1344 domain-containing protein</fullName>
    </submittedName>
</protein>
<keyword evidence="1" id="KW-0732">Signal</keyword>
<reference evidence="2 3" key="1">
    <citation type="submission" date="2020-06" db="EMBL/GenBank/DDBJ databases">
        <title>Rhizobium sp.nov. isolated from the tomato plant.</title>
        <authorList>
            <person name="Thin K.K."/>
            <person name="Zhang X."/>
            <person name="He S."/>
        </authorList>
    </citation>
    <scope>NUCLEOTIDE SEQUENCE [LARGE SCALE GENOMIC DNA]</scope>
    <source>
        <strain evidence="2 3">DBTS2</strain>
    </source>
</reference>
<accession>A0ABX2QIG2</accession>
<dbReference type="Proteomes" id="UP000659172">
    <property type="component" value="Unassembled WGS sequence"/>
</dbReference>
<evidence type="ECO:0000313" key="3">
    <source>
        <dbReference type="Proteomes" id="UP000659172"/>
    </source>
</evidence>
<dbReference type="EMBL" id="JABXYK010000014">
    <property type="protein sequence ID" value="NVP57547.1"/>
    <property type="molecule type" value="Genomic_DNA"/>
</dbReference>
<name>A0ABX2QIG2_9HYPH</name>
<dbReference type="RefSeq" id="WP_176951515.1">
    <property type="nucleotide sequence ID" value="NZ_JABXYK010000014.1"/>
</dbReference>
<gene>
    <name evidence="2" type="ORF">HV823_20000</name>
</gene>
<feature type="signal peptide" evidence="1">
    <location>
        <begin position="1"/>
        <end position="22"/>
    </location>
</feature>
<evidence type="ECO:0000256" key="1">
    <source>
        <dbReference type="SAM" id="SignalP"/>
    </source>
</evidence>
<sequence length="86" mass="9011">MRVLLSNLAIVSVLSAPGFAFAAAQTVTGTVKAYSSSAMTLTLSDGTAYMLPKGFKDPGLKAGEKVSISYDMVGKKHEAKTVKILE</sequence>
<comment type="caution">
    <text evidence="2">The sequence shown here is derived from an EMBL/GenBank/DDBJ whole genome shotgun (WGS) entry which is preliminary data.</text>
</comment>
<evidence type="ECO:0000313" key="2">
    <source>
        <dbReference type="EMBL" id="NVP57547.1"/>
    </source>
</evidence>
<feature type="chain" id="PRO_5045422180" evidence="1">
    <location>
        <begin position="23"/>
        <end position="86"/>
    </location>
</feature>
<dbReference type="InterPro" id="IPR009780">
    <property type="entry name" value="DUF1344"/>
</dbReference>
<organism evidence="2 3">
    <name type="scientific">Mycoplana rhizolycopersici</name>
    <dbReference type="NCBI Taxonomy" id="2746702"/>
    <lineage>
        <taxon>Bacteria</taxon>
        <taxon>Pseudomonadati</taxon>
        <taxon>Pseudomonadota</taxon>
        <taxon>Alphaproteobacteria</taxon>
        <taxon>Hyphomicrobiales</taxon>
        <taxon>Rhizobiaceae</taxon>
        <taxon>Mycoplana</taxon>
    </lineage>
</organism>